<dbReference type="SUPFAM" id="SSF48452">
    <property type="entry name" value="TPR-like"/>
    <property type="match status" value="1"/>
</dbReference>
<evidence type="ECO:0000256" key="2">
    <source>
        <dbReference type="ARBA" id="ARBA00022840"/>
    </source>
</evidence>
<evidence type="ECO:0000256" key="1">
    <source>
        <dbReference type="ARBA" id="ARBA00022741"/>
    </source>
</evidence>
<proteinExistence type="predicted"/>
<keyword evidence="1" id="KW-0547">Nucleotide-binding</keyword>
<dbReference type="PROSITE" id="PS50043">
    <property type="entry name" value="HTH_LUXR_2"/>
    <property type="match status" value="1"/>
</dbReference>
<protein>
    <submittedName>
        <fullName evidence="4">Regulatory protein, luxR family</fullName>
    </submittedName>
</protein>
<dbReference type="EMBL" id="FZOD01000101">
    <property type="protein sequence ID" value="SNT63472.1"/>
    <property type="molecule type" value="Genomic_DNA"/>
</dbReference>
<gene>
    <name evidence="4" type="ORF">SAMN05216276_110116</name>
</gene>
<dbReference type="Pfam" id="PF13191">
    <property type="entry name" value="AAA_16"/>
    <property type="match status" value="1"/>
</dbReference>
<dbReference type="SMART" id="SM00421">
    <property type="entry name" value="HTH_LUXR"/>
    <property type="match status" value="1"/>
</dbReference>
<dbReference type="GO" id="GO:0006355">
    <property type="term" value="P:regulation of DNA-templated transcription"/>
    <property type="evidence" value="ECO:0007669"/>
    <property type="project" value="InterPro"/>
</dbReference>
<dbReference type="AlphaFoldDB" id="A0A239P955"/>
<dbReference type="Gene3D" id="1.10.10.10">
    <property type="entry name" value="Winged helix-like DNA-binding domain superfamily/Winged helix DNA-binding domain"/>
    <property type="match status" value="1"/>
</dbReference>
<dbReference type="InterPro" id="IPR000792">
    <property type="entry name" value="Tscrpt_reg_LuxR_C"/>
</dbReference>
<dbReference type="GO" id="GO:0005524">
    <property type="term" value="F:ATP binding"/>
    <property type="evidence" value="ECO:0007669"/>
    <property type="project" value="UniProtKB-KW"/>
</dbReference>
<organism evidence="4 5">
    <name type="scientific">Streptosporangium subroseum</name>
    <dbReference type="NCBI Taxonomy" id="106412"/>
    <lineage>
        <taxon>Bacteria</taxon>
        <taxon>Bacillati</taxon>
        <taxon>Actinomycetota</taxon>
        <taxon>Actinomycetes</taxon>
        <taxon>Streptosporangiales</taxon>
        <taxon>Streptosporangiaceae</taxon>
        <taxon>Streptosporangium</taxon>
    </lineage>
</organism>
<sequence length="998" mass="107710">MKTVRSWAGNGFLRESDITEAGEHRGPPSNPVLDTADIWVVHGHMGHSSHRDHEAAGGADLCRSSWPGWRGRAREWELVVGLLQAAKIGRGGIILIEGRSGVGKSRMLDMAVTAAAREGLGVAQGAADELTQLIPLAPLTSALGKSGCTLPTGDHLTVSGPADQRLLLVEQLQGPLEQRVSRGPMLLTLDDMHWADPMTLLALRSMTRDLASYPLVWMLTRTSGSGDVPRLDRLFDVLEHDGANRITLEALDERAVADVVTDVLGAAPNPNVLALADIVDGNPFLLVDLLEKLKSEGVFQIADGHARMVSARLPCAQAVTQERLEELSTRTRHLLQGAGILGRSFSVTDLAEMLGESTSGLLPMLEEAMSAGIVEPAGDELTFRHDLLWQAVVGTIPAPVRRALHHDAGEMLLRRGGSAVPAAAHLIRSAGRGDVSALLGLDQAARKVLRSSPQTAADLAIRALELSDSSDPVWFSRVATAVDALTVIGRLPEAADLARTALSRAPPIQAPRLRCALAHILLLSGRPEDAVSEAESLLAQRDIPDDLRGIAEWAMFWGLISLNDFRKGRQRAEAVLADREQHTDAAVVGALLLLARFAMADGRVADSFAHLREALHITDSGTVEAIQRPYTRLLLSLNHRAMRQFDAADIAIQAAEEEIKDLGLTVLAAQPALFRSVLKLAAGRLDDAAAEAQAGRMIAEELGTHGFIRVGLSMLALVALRRGDIDAAVRHIERYQSIHAAPGMLFGSVWERWVMAAVAEAQGDPGRAIDILHAIYTDKEEQRWALLTTPLTAAWMTRLALATANRPYAQAIVDTAEHLARNNPDFPVFATTFAHARGIFHRDPDALAAAAADQPEPWARASAAEDLGVLLAAASGATASEKAVDSLDQALEGYERIGALWDSARVRARLRELGVRRRHWAQPQRPSFGWDSLTDTERAVAGLIARGMTNRQAAERMFLSPHTVSTHLRRMFGKLDIASRAELARIVAEECPELLRGA</sequence>
<dbReference type="InterPro" id="IPR036388">
    <property type="entry name" value="WH-like_DNA-bd_sf"/>
</dbReference>
<feature type="domain" description="HTH luxR-type" evidence="3">
    <location>
        <begin position="926"/>
        <end position="991"/>
    </location>
</feature>
<dbReference type="InterPro" id="IPR011990">
    <property type="entry name" value="TPR-like_helical_dom_sf"/>
</dbReference>
<dbReference type="CDD" id="cd06170">
    <property type="entry name" value="LuxR_C_like"/>
    <property type="match status" value="1"/>
</dbReference>
<dbReference type="InterPro" id="IPR041664">
    <property type="entry name" value="AAA_16"/>
</dbReference>
<dbReference type="GO" id="GO:0003677">
    <property type="term" value="F:DNA binding"/>
    <property type="evidence" value="ECO:0007669"/>
    <property type="project" value="InterPro"/>
</dbReference>
<dbReference type="Gene3D" id="1.25.40.10">
    <property type="entry name" value="Tetratricopeptide repeat domain"/>
    <property type="match status" value="1"/>
</dbReference>
<dbReference type="GO" id="GO:0005737">
    <property type="term" value="C:cytoplasm"/>
    <property type="evidence" value="ECO:0007669"/>
    <property type="project" value="TreeGrafter"/>
</dbReference>
<dbReference type="PANTHER" id="PTHR16305:SF35">
    <property type="entry name" value="TRANSCRIPTIONAL ACTIVATOR DOMAIN"/>
    <property type="match status" value="1"/>
</dbReference>
<dbReference type="Proteomes" id="UP000198282">
    <property type="component" value="Unassembled WGS sequence"/>
</dbReference>
<dbReference type="InterPro" id="IPR027417">
    <property type="entry name" value="P-loop_NTPase"/>
</dbReference>
<dbReference type="PANTHER" id="PTHR16305">
    <property type="entry name" value="TESTICULAR SOLUBLE ADENYLYL CYCLASE"/>
    <property type="match status" value="1"/>
</dbReference>
<keyword evidence="5" id="KW-1185">Reference proteome</keyword>
<keyword evidence="2" id="KW-0067">ATP-binding</keyword>
<name>A0A239P955_9ACTN</name>
<dbReference type="SUPFAM" id="SSF52540">
    <property type="entry name" value="P-loop containing nucleoside triphosphate hydrolases"/>
    <property type="match status" value="1"/>
</dbReference>
<evidence type="ECO:0000313" key="5">
    <source>
        <dbReference type="Proteomes" id="UP000198282"/>
    </source>
</evidence>
<reference evidence="4 5" key="1">
    <citation type="submission" date="2017-06" db="EMBL/GenBank/DDBJ databases">
        <authorList>
            <person name="Kim H.J."/>
            <person name="Triplett B.A."/>
        </authorList>
    </citation>
    <scope>NUCLEOTIDE SEQUENCE [LARGE SCALE GENOMIC DNA]</scope>
    <source>
        <strain evidence="4 5">CGMCC 4.2132</strain>
    </source>
</reference>
<evidence type="ECO:0000313" key="4">
    <source>
        <dbReference type="EMBL" id="SNT63472.1"/>
    </source>
</evidence>
<dbReference type="GO" id="GO:0004016">
    <property type="term" value="F:adenylate cyclase activity"/>
    <property type="evidence" value="ECO:0007669"/>
    <property type="project" value="TreeGrafter"/>
</dbReference>
<dbReference type="SUPFAM" id="SSF46894">
    <property type="entry name" value="C-terminal effector domain of the bipartite response regulators"/>
    <property type="match status" value="1"/>
</dbReference>
<dbReference type="Pfam" id="PF00196">
    <property type="entry name" value="GerE"/>
    <property type="match status" value="1"/>
</dbReference>
<dbReference type="PRINTS" id="PR00038">
    <property type="entry name" value="HTHLUXR"/>
</dbReference>
<dbReference type="InterPro" id="IPR016032">
    <property type="entry name" value="Sig_transdc_resp-reg_C-effctor"/>
</dbReference>
<accession>A0A239P955</accession>
<evidence type="ECO:0000259" key="3">
    <source>
        <dbReference type="PROSITE" id="PS50043"/>
    </source>
</evidence>